<dbReference type="Pfam" id="PF11066">
    <property type="entry name" value="DUF2867"/>
    <property type="match status" value="1"/>
</dbReference>
<proteinExistence type="predicted"/>
<comment type="caution">
    <text evidence="1">The sequence shown here is derived from an EMBL/GenBank/DDBJ whole genome shotgun (WGS) entry which is preliminary data.</text>
</comment>
<organism evidence="1 2">
    <name type="scientific">Vibrio brasiliensis LMG 20546</name>
    <dbReference type="NCBI Taxonomy" id="945543"/>
    <lineage>
        <taxon>Bacteria</taxon>
        <taxon>Pseudomonadati</taxon>
        <taxon>Pseudomonadota</taxon>
        <taxon>Gammaproteobacteria</taxon>
        <taxon>Vibrionales</taxon>
        <taxon>Vibrionaceae</taxon>
        <taxon>Vibrio</taxon>
        <taxon>Vibrio oreintalis group</taxon>
    </lineage>
</organism>
<name>E8LV33_9VIBR</name>
<dbReference type="Proteomes" id="UP000004371">
    <property type="component" value="Unassembled WGS sequence"/>
</dbReference>
<dbReference type="OrthoDB" id="7058586at2"/>
<evidence type="ECO:0000313" key="1">
    <source>
        <dbReference type="EMBL" id="EGA65418.1"/>
    </source>
</evidence>
<dbReference type="eggNOG" id="ENOG5032YG3">
    <property type="taxonomic scope" value="Bacteria"/>
</dbReference>
<dbReference type="InterPro" id="IPR021295">
    <property type="entry name" value="DUF2867"/>
</dbReference>
<accession>E8LV33</accession>
<dbReference type="STRING" id="945543.VIBR0546_14070"/>
<gene>
    <name evidence="1" type="ORF">VIBR0546_14070</name>
</gene>
<protein>
    <recommendedName>
        <fullName evidence="3">DUF2867 domain-containing protein</fullName>
    </recommendedName>
</protein>
<sequence>MTIPIQSELYGYAQGAYFADSFSRQIPYQGQTALDIYLEIAKQTPAWVSLLMAMRNRIVSMLGLKHLGRLQDAAANTSNPEPGERLGIFTLVSSNEHEIVLEDSDKHLDVRVSFLLDVKGDDVTVHATTVVHVHNLFGRAYMLFVAPVHKLIVPSSLKTLTRA</sequence>
<dbReference type="AlphaFoldDB" id="E8LV33"/>
<reference evidence="1 2" key="1">
    <citation type="journal article" date="2012" name="Int. J. Syst. Evol. Microbiol.">
        <title>Vibrio caribbeanicus sp. nov., isolated from the marine sponge Scleritoderma cyanea.</title>
        <authorList>
            <person name="Hoffmann M."/>
            <person name="Monday S.R."/>
            <person name="Allard M.W."/>
            <person name="Strain E.A."/>
            <person name="Whittaker P."/>
            <person name="Naum M."/>
            <person name="McCarthy P.J."/>
            <person name="Lopez J.V."/>
            <person name="Fischer M."/>
            <person name="Brown E.W."/>
        </authorList>
    </citation>
    <scope>NUCLEOTIDE SEQUENCE [LARGE SCALE GENOMIC DNA]</scope>
    <source>
        <strain evidence="1 2">LMG 20546</strain>
    </source>
</reference>
<evidence type="ECO:0008006" key="3">
    <source>
        <dbReference type="Google" id="ProtNLM"/>
    </source>
</evidence>
<dbReference type="EMBL" id="AEVS01000071">
    <property type="protein sequence ID" value="EGA65418.1"/>
    <property type="molecule type" value="Genomic_DNA"/>
</dbReference>
<dbReference type="RefSeq" id="WP_006879701.1">
    <property type="nucleotide sequence ID" value="NZ_AEVS01000071.1"/>
</dbReference>
<keyword evidence="2" id="KW-1185">Reference proteome</keyword>
<evidence type="ECO:0000313" key="2">
    <source>
        <dbReference type="Proteomes" id="UP000004371"/>
    </source>
</evidence>